<dbReference type="EMBL" id="CP007547">
    <property type="protein sequence ID" value="AIL45050.1"/>
    <property type="molecule type" value="Genomic_DNA"/>
</dbReference>
<evidence type="ECO:0000256" key="2">
    <source>
        <dbReference type="ARBA" id="ARBA00001946"/>
    </source>
</evidence>
<dbReference type="SUPFAM" id="SSF55811">
    <property type="entry name" value="Nudix"/>
    <property type="match status" value="1"/>
</dbReference>
<organism evidence="8 9">
    <name type="scientific">Elizabethkingia anophelis NUHP1</name>
    <dbReference type="NCBI Taxonomy" id="1338011"/>
    <lineage>
        <taxon>Bacteria</taxon>
        <taxon>Pseudomonadati</taxon>
        <taxon>Bacteroidota</taxon>
        <taxon>Flavobacteriia</taxon>
        <taxon>Flavobacteriales</taxon>
        <taxon>Weeksellaceae</taxon>
        <taxon>Elizabethkingia</taxon>
    </lineage>
</organism>
<keyword evidence="4 8" id="KW-0378">Hydrolase</keyword>
<evidence type="ECO:0000256" key="5">
    <source>
        <dbReference type="ARBA" id="ARBA00022842"/>
    </source>
</evidence>
<evidence type="ECO:0000256" key="3">
    <source>
        <dbReference type="ARBA" id="ARBA00022723"/>
    </source>
</evidence>
<dbReference type="InterPro" id="IPR045121">
    <property type="entry name" value="CoAse"/>
</dbReference>
<dbReference type="Gene3D" id="3.90.79.10">
    <property type="entry name" value="Nucleoside Triphosphate Pyrophosphohydrolase"/>
    <property type="match status" value="1"/>
</dbReference>
<reference evidence="8" key="1">
    <citation type="journal article" date="2013" name="Lancet">
        <title>First case of E anophelis outbreak in an intensive-care unit.</title>
        <authorList>
            <person name="Teo J."/>
            <person name="Tan S.Y."/>
            <person name="Tay M."/>
            <person name="Ding Y."/>
            <person name="Kjelleberg S."/>
            <person name="Givskov M."/>
            <person name="Lin R.T."/>
            <person name="Yang L."/>
        </authorList>
    </citation>
    <scope>NUCLEOTIDE SEQUENCE [LARGE SCALE GENOMIC DNA]</scope>
    <source>
        <strain evidence="8">NUHP1</strain>
    </source>
</reference>
<evidence type="ECO:0000313" key="8">
    <source>
        <dbReference type="EMBL" id="AIL45050.1"/>
    </source>
</evidence>
<dbReference type="CDD" id="cd03426">
    <property type="entry name" value="NUDIX_CoAse_Nudt7"/>
    <property type="match status" value="1"/>
</dbReference>
<dbReference type="eggNOG" id="COG0494">
    <property type="taxonomic scope" value="Bacteria"/>
</dbReference>
<gene>
    <name evidence="8" type="ORF">BD94_1275</name>
</gene>
<feature type="domain" description="Nudix hydrolase" evidence="7">
    <location>
        <begin position="43"/>
        <end position="177"/>
    </location>
</feature>
<evidence type="ECO:0000256" key="4">
    <source>
        <dbReference type="ARBA" id="ARBA00022801"/>
    </source>
</evidence>
<dbReference type="HOGENOM" id="CLU_040940_5_3_10"/>
<dbReference type="InterPro" id="IPR000086">
    <property type="entry name" value="NUDIX_hydrolase_dom"/>
</dbReference>
<evidence type="ECO:0000256" key="6">
    <source>
        <dbReference type="ARBA" id="ARBA00023211"/>
    </source>
</evidence>
<dbReference type="STRING" id="1338011.BD94_1275"/>
<dbReference type="AlphaFoldDB" id="A0A077EHL7"/>
<proteinExistence type="predicted"/>
<dbReference type="GO" id="GO:0046872">
    <property type="term" value="F:metal ion binding"/>
    <property type="evidence" value="ECO:0007669"/>
    <property type="project" value="UniProtKB-KW"/>
</dbReference>
<evidence type="ECO:0000259" key="7">
    <source>
        <dbReference type="PROSITE" id="PS51462"/>
    </source>
</evidence>
<dbReference type="GeneID" id="66582839"/>
<sequence length="208" mass="23795">MKRLSNIIERFAKTELDGTVSHQLYSPPYRPLLSTDQIMALDPKLAAVNILLYPKENQWYFPLMVRSVNQHDRHSGQISLPGGKYEESDGNFETTAKRETFEELGIAMESMTIIKTLTPIYVPPSNFYVHAYVSWVAKKPKFLLQESEAQELIEMPVSSLFNLPDKPEMKVLSSTRGTEVPVIDYNGYIIWGATSMILSEFRDLMKKV</sequence>
<protein>
    <submittedName>
        <fullName evidence="8">Putative nudix hydrolase YeaB</fullName>
    </submittedName>
</protein>
<dbReference type="RefSeq" id="WP_021346499.1">
    <property type="nucleotide sequence ID" value="NZ_CP007547.1"/>
</dbReference>
<dbReference type="GO" id="GO:0010945">
    <property type="term" value="F:coenzyme A diphosphatase activity"/>
    <property type="evidence" value="ECO:0007669"/>
    <property type="project" value="InterPro"/>
</dbReference>
<name>A0A077EHL7_9FLAO</name>
<reference evidence="8" key="2">
    <citation type="journal article" date="2015" name="Genome Biol. Evol.">
        <title>Complete Genome Sequence and Transcriptomic Analysis of the Novel Pathogen Elizabethkingia anophelis in Response to Oxidative Stress.</title>
        <authorList>
            <person name="Li Y."/>
            <person name="Liu Y."/>
            <person name="Chew S.C."/>
            <person name="Tay M."/>
            <person name="Salido M.M."/>
            <person name="Teo J."/>
            <person name="Lauro F.M."/>
            <person name="Givskov M."/>
            <person name="Yang L."/>
        </authorList>
    </citation>
    <scope>NUCLEOTIDE SEQUENCE</scope>
    <source>
        <strain evidence="8">NUHP1</strain>
    </source>
</reference>
<comment type="cofactor">
    <cofactor evidence="1">
        <name>Mn(2+)</name>
        <dbReference type="ChEBI" id="CHEBI:29035"/>
    </cofactor>
</comment>
<dbReference type="InterPro" id="IPR015797">
    <property type="entry name" value="NUDIX_hydrolase-like_dom_sf"/>
</dbReference>
<keyword evidence="6" id="KW-0464">Manganese</keyword>
<evidence type="ECO:0000256" key="1">
    <source>
        <dbReference type="ARBA" id="ARBA00001936"/>
    </source>
</evidence>
<accession>A0A077EHL7</accession>
<evidence type="ECO:0000313" key="9">
    <source>
        <dbReference type="Proteomes" id="UP000028933"/>
    </source>
</evidence>
<dbReference type="KEGG" id="eao:BD94_1275"/>
<keyword evidence="3" id="KW-0479">Metal-binding</keyword>
<dbReference type="PANTHER" id="PTHR12992">
    <property type="entry name" value="NUDIX HYDROLASE"/>
    <property type="match status" value="1"/>
</dbReference>
<dbReference type="PROSITE" id="PS51462">
    <property type="entry name" value="NUDIX"/>
    <property type="match status" value="1"/>
</dbReference>
<comment type="cofactor">
    <cofactor evidence="2">
        <name>Mg(2+)</name>
        <dbReference type="ChEBI" id="CHEBI:18420"/>
    </cofactor>
</comment>
<dbReference type="PANTHER" id="PTHR12992:SF11">
    <property type="entry name" value="MITOCHONDRIAL COENZYME A DIPHOSPHATASE NUDT8"/>
    <property type="match status" value="1"/>
</dbReference>
<dbReference type="Pfam" id="PF00293">
    <property type="entry name" value="NUDIX"/>
    <property type="match status" value="1"/>
</dbReference>
<keyword evidence="5" id="KW-0460">Magnesium</keyword>
<dbReference type="Proteomes" id="UP000028933">
    <property type="component" value="Chromosome"/>
</dbReference>